<feature type="compositionally biased region" description="Basic and acidic residues" evidence="1">
    <location>
        <begin position="17"/>
        <end position="33"/>
    </location>
</feature>
<evidence type="ECO:0000256" key="1">
    <source>
        <dbReference type="SAM" id="MobiDB-lite"/>
    </source>
</evidence>
<gene>
    <name evidence="2" type="ORF">CDL15_Pgr001009</name>
</gene>
<dbReference type="AlphaFoldDB" id="A0A218WWA3"/>
<feature type="region of interest" description="Disordered" evidence="1">
    <location>
        <begin position="89"/>
        <end position="148"/>
    </location>
</feature>
<dbReference type="EMBL" id="MTKT01003011">
    <property type="protein sequence ID" value="OWM76779.1"/>
    <property type="molecule type" value="Genomic_DNA"/>
</dbReference>
<evidence type="ECO:0000313" key="2">
    <source>
        <dbReference type="EMBL" id="OWM76779.1"/>
    </source>
</evidence>
<feature type="compositionally biased region" description="Basic residues" evidence="1">
    <location>
        <begin position="119"/>
        <end position="128"/>
    </location>
</feature>
<sequence length="148" mass="16196">MCGHGVMNNRRRAGSARKAEESGQKNRQDKEPQKQWSRHCGTIHHRITEAPKGAQYGTLKIPLSAKVTNDMSGCALGTYRLSRDASNLSRTPFLTGLPGPAPPTSKRHSKTGLQAPKDHRGRGTRFRRPFGTLQGSPRDVSVVANASR</sequence>
<proteinExistence type="predicted"/>
<reference evidence="3" key="1">
    <citation type="journal article" date="2017" name="Plant J.">
        <title>The pomegranate (Punica granatum L.) genome and the genomics of punicalagin biosynthesis.</title>
        <authorList>
            <person name="Qin G."/>
            <person name="Xu C."/>
            <person name="Ming R."/>
            <person name="Tang H."/>
            <person name="Guyot R."/>
            <person name="Kramer E.M."/>
            <person name="Hu Y."/>
            <person name="Yi X."/>
            <person name="Qi Y."/>
            <person name="Xu X."/>
            <person name="Gao Z."/>
            <person name="Pan H."/>
            <person name="Jian J."/>
            <person name="Tian Y."/>
            <person name="Yue Z."/>
            <person name="Xu Y."/>
        </authorList>
    </citation>
    <scope>NUCLEOTIDE SEQUENCE [LARGE SCALE GENOMIC DNA]</scope>
    <source>
        <strain evidence="3">cv. Dabenzi</strain>
    </source>
</reference>
<name>A0A218WWA3_PUNGR</name>
<protein>
    <submittedName>
        <fullName evidence="2">Uncharacterized protein</fullName>
    </submittedName>
</protein>
<evidence type="ECO:0000313" key="3">
    <source>
        <dbReference type="Proteomes" id="UP000197138"/>
    </source>
</evidence>
<comment type="caution">
    <text evidence="2">The sequence shown here is derived from an EMBL/GenBank/DDBJ whole genome shotgun (WGS) entry which is preliminary data.</text>
</comment>
<dbReference type="Proteomes" id="UP000197138">
    <property type="component" value="Unassembled WGS sequence"/>
</dbReference>
<organism evidence="2 3">
    <name type="scientific">Punica granatum</name>
    <name type="common">Pomegranate</name>
    <dbReference type="NCBI Taxonomy" id="22663"/>
    <lineage>
        <taxon>Eukaryota</taxon>
        <taxon>Viridiplantae</taxon>
        <taxon>Streptophyta</taxon>
        <taxon>Embryophyta</taxon>
        <taxon>Tracheophyta</taxon>
        <taxon>Spermatophyta</taxon>
        <taxon>Magnoliopsida</taxon>
        <taxon>eudicotyledons</taxon>
        <taxon>Gunneridae</taxon>
        <taxon>Pentapetalae</taxon>
        <taxon>rosids</taxon>
        <taxon>malvids</taxon>
        <taxon>Myrtales</taxon>
        <taxon>Lythraceae</taxon>
        <taxon>Punica</taxon>
    </lineage>
</organism>
<feature type="region of interest" description="Disordered" evidence="1">
    <location>
        <begin position="1"/>
        <end position="57"/>
    </location>
</feature>
<accession>A0A218WWA3</accession>